<name>A0A6I8MGS5_9CORY</name>
<dbReference type="Pfam" id="PF11580">
    <property type="entry name" value="DUF3239"/>
    <property type="match status" value="1"/>
</dbReference>
<dbReference type="RefSeq" id="WP_082261494.1">
    <property type="nucleotide sequence ID" value="NZ_CP168248.1"/>
</dbReference>
<evidence type="ECO:0008006" key="4">
    <source>
        <dbReference type="Google" id="ProtNLM"/>
    </source>
</evidence>
<keyword evidence="1" id="KW-0472">Membrane</keyword>
<feature type="transmembrane region" description="Helical" evidence="1">
    <location>
        <begin position="52"/>
        <end position="74"/>
    </location>
</feature>
<dbReference type="AlphaFoldDB" id="A0A6I8MGS5"/>
<feature type="transmembrane region" description="Helical" evidence="1">
    <location>
        <begin position="26"/>
        <end position="46"/>
    </location>
</feature>
<dbReference type="EMBL" id="LR738855">
    <property type="protein sequence ID" value="VZH84757.1"/>
    <property type="molecule type" value="Genomic_DNA"/>
</dbReference>
<accession>A0A6I8MGS5</accession>
<sequence>MAHFSFPIDADFAAKNNELLKDTKRLQLSAGLFGIIQILIGVGLYFWLGGAFGIICLAVFTIMALISFAMIFVVPKQVGNAQHLYDNYDLVPAMIAEVNPRDMVVMALVNTNVDPTLPPRWALATRNITAIPGIEGDTRKVGTRIPAVAVTGQRSVGNQDSWDQISPMPIAWATPDSSVIARAESTIPSEQWTTLSKNLNKLDQVRETKFDLLEL</sequence>
<keyword evidence="1" id="KW-0812">Transmembrane</keyword>
<keyword evidence="1" id="KW-1133">Transmembrane helix</keyword>
<dbReference type="InterPro" id="IPR021632">
    <property type="entry name" value="DUF3239"/>
</dbReference>
<dbReference type="Gene3D" id="2.40.410.10">
    <property type="entry name" value="putative membrane protein from Corynebacterium diphtheriae superfamily"/>
    <property type="match status" value="1"/>
</dbReference>
<reference evidence="2 3" key="1">
    <citation type="submission" date="2019-11" db="EMBL/GenBank/DDBJ databases">
        <authorList>
            <person name="Brisse S."/>
        </authorList>
    </citation>
    <scope>NUCLEOTIDE SEQUENCE [LARGE SCALE GENOMIC DNA]</scope>
    <source>
        <strain evidence="2">FRC0190</strain>
    </source>
</reference>
<dbReference type="KEGG" id="crf:FRC0190_00759"/>
<protein>
    <recommendedName>
        <fullName evidence="4">DUF3239 domain-containing protein</fullName>
    </recommendedName>
</protein>
<evidence type="ECO:0000256" key="1">
    <source>
        <dbReference type="SAM" id="Phobius"/>
    </source>
</evidence>
<gene>
    <name evidence="2" type="ORF">FRC0190_00759</name>
</gene>
<dbReference type="InterPro" id="IPR023124">
    <property type="entry name" value="DUF3239_dom_sf"/>
</dbReference>
<proteinExistence type="predicted"/>
<evidence type="ECO:0000313" key="2">
    <source>
        <dbReference type="EMBL" id="VZH84757.1"/>
    </source>
</evidence>
<organism evidence="2 3">
    <name type="scientific">Corynebacterium rouxii</name>
    <dbReference type="NCBI Taxonomy" id="2719119"/>
    <lineage>
        <taxon>Bacteria</taxon>
        <taxon>Bacillati</taxon>
        <taxon>Actinomycetota</taxon>
        <taxon>Actinomycetes</taxon>
        <taxon>Mycobacteriales</taxon>
        <taxon>Corynebacteriaceae</taxon>
        <taxon>Corynebacterium</taxon>
    </lineage>
</organism>
<evidence type="ECO:0000313" key="3">
    <source>
        <dbReference type="Proteomes" id="UP000423525"/>
    </source>
</evidence>
<dbReference type="Proteomes" id="UP000423525">
    <property type="component" value="Chromosome"/>
</dbReference>